<accession>A0A9D4NIK8</accession>
<sequence length="55" mass="5411">MVAVGGDFVVVNGLGSVGGGGSVGGVSHVRDVRDLSCGVVDFVIVVDGSVSGFWM</sequence>
<dbReference type="Proteomes" id="UP000828390">
    <property type="component" value="Unassembled WGS sequence"/>
</dbReference>
<organism evidence="1 2">
    <name type="scientific">Dreissena polymorpha</name>
    <name type="common">Zebra mussel</name>
    <name type="synonym">Mytilus polymorpha</name>
    <dbReference type="NCBI Taxonomy" id="45954"/>
    <lineage>
        <taxon>Eukaryota</taxon>
        <taxon>Metazoa</taxon>
        <taxon>Spiralia</taxon>
        <taxon>Lophotrochozoa</taxon>
        <taxon>Mollusca</taxon>
        <taxon>Bivalvia</taxon>
        <taxon>Autobranchia</taxon>
        <taxon>Heteroconchia</taxon>
        <taxon>Euheterodonta</taxon>
        <taxon>Imparidentia</taxon>
        <taxon>Neoheterodontei</taxon>
        <taxon>Myida</taxon>
        <taxon>Dreissenoidea</taxon>
        <taxon>Dreissenidae</taxon>
        <taxon>Dreissena</taxon>
    </lineage>
</organism>
<comment type="caution">
    <text evidence="1">The sequence shown here is derived from an EMBL/GenBank/DDBJ whole genome shotgun (WGS) entry which is preliminary data.</text>
</comment>
<dbReference type="EMBL" id="JAIWYP010000001">
    <property type="protein sequence ID" value="KAH3895356.1"/>
    <property type="molecule type" value="Genomic_DNA"/>
</dbReference>
<proteinExistence type="predicted"/>
<evidence type="ECO:0000313" key="2">
    <source>
        <dbReference type="Proteomes" id="UP000828390"/>
    </source>
</evidence>
<reference evidence="1" key="2">
    <citation type="submission" date="2020-11" db="EMBL/GenBank/DDBJ databases">
        <authorList>
            <person name="McCartney M.A."/>
            <person name="Auch B."/>
            <person name="Kono T."/>
            <person name="Mallez S."/>
            <person name="Becker A."/>
            <person name="Gohl D.M."/>
            <person name="Silverstein K.A.T."/>
            <person name="Koren S."/>
            <person name="Bechman K.B."/>
            <person name="Herman A."/>
            <person name="Abrahante J.E."/>
            <person name="Garbe J."/>
        </authorList>
    </citation>
    <scope>NUCLEOTIDE SEQUENCE</scope>
    <source>
        <strain evidence="1">Duluth1</strain>
        <tissue evidence="1">Whole animal</tissue>
    </source>
</reference>
<protein>
    <submittedName>
        <fullName evidence="1">Uncharacterized protein</fullName>
    </submittedName>
</protein>
<evidence type="ECO:0000313" key="1">
    <source>
        <dbReference type="EMBL" id="KAH3895356.1"/>
    </source>
</evidence>
<name>A0A9D4NIK8_DREPO</name>
<dbReference type="AlphaFoldDB" id="A0A9D4NIK8"/>
<reference evidence="1" key="1">
    <citation type="journal article" date="2019" name="bioRxiv">
        <title>The Genome of the Zebra Mussel, Dreissena polymorpha: A Resource for Invasive Species Research.</title>
        <authorList>
            <person name="McCartney M.A."/>
            <person name="Auch B."/>
            <person name="Kono T."/>
            <person name="Mallez S."/>
            <person name="Zhang Y."/>
            <person name="Obille A."/>
            <person name="Becker A."/>
            <person name="Abrahante J.E."/>
            <person name="Garbe J."/>
            <person name="Badalamenti J.P."/>
            <person name="Herman A."/>
            <person name="Mangelson H."/>
            <person name="Liachko I."/>
            <person name="Sullivan S."/>
            <person name="Sone E.D."/>
            <person name="Koren S."/>
            <person name="Silverstein K.A.T."/>
            <person name="Beckman K.B."/>
            <person name="Gohl D.M."/>
        </authorList>
    </citation>
    <scope>NUCLEOTIDE SEQUENCE</scope>
    <source>
        <strain evidence="1">Duluth1</strain>
        <tissue evidence="1">Whole animal</tissue>
    </source>
</reference>
<gene>
    <name evidence="1" type="ORF">DPMN_019518</name>
</gene>
<keyword evidence="2" id="KW-1185">Reference proteome</keyword>